<dbReference type="PROSITE" id="PS00092">
    <property type="entry name" value="N6_MTASE"/>
    <property type="match status" value="1"/>
</dbReference>
<dbReference type="InterPro" id="IPR050953">
    <property type="entry name" value="N4_N6_ade-DNA_methylase"/>
</dbReference>
<dbReference type="GO" id="GO:0003676">
    <property type="term" value="F:nucleic acid binding"/>
    <property type="evidence" value="ECO:0007669"/>
    <property type="project" value="InterPro"/>
</dbReference>
<dbReference type="PANTHER" id="PTHR33841">
    <property type="entry name" value="DNA METHYLTRANSFERASE YEEA-RELATED"/>
    <property type="match status" value="1"/>
</dbReference>
<organism evidence="7 8">
    <name type="scientific">Lentilactobacillus sunkii</name>
    <dbReference type="NCBI Taxonomy" id="481719"/>
    <lineage>
        <taxon>Bacteria</taxon>
        <taxon>Bacillati</taxon>
        <taxon>Bacillota</taxon>
        <taxon>Bacilli</taxon>
        <taxon>Lactobacillales</taxon>
        <taxon>Lactobacillaceae</taxon>
        <taxon>Lentilactobacillus</taxon>
    </lineage>
</organism>
<accession>A0A1E7XHY8</accession>
<dbReference type="Proteomes" id="UP000177010">
    <property type="component" value="Unassembled WGS sequence"/>
</dbReference>
<protein>
    <recommendedName>
        <fullName evidence="1">site-specific DNA-methyltransferase (adenine-specific)</fullName>
        <ecNumber evidence="1">2.1.1.72</ecNumber>
    </recommendedName>
</protein>
<dbReference type="InterPro" id="IPR029063">
    <property type="entry name" value="SAM-dependent_MTases_sf"/>
</dbReference>
<evidence type="ECO:0000256" key="4">
    <source>
        <dbReference type="ARBA" id="ARBA00022691"/>
    </source>
</evidence>
<dbReference type="EMBL" id="MIQE01000005">
    <property type="protein sequence ID" value="OFA12711.1"/>
    <property type="molecule type" value="Genomic_DNA"/>
</dbReference>
<dbReference type="REBASE" id="178547">
    <property type="entry name" value="M2.LsuCGDORF4270P"/>
</dbReference>
<dbReference type="GO" id="GO:0006304">
    <property type="term" value="P:DNA modification"/>
    <property type="evidence" value="ECO:0007669"/>
    <property type="project" value="InterPro"/>
</dbReference>
<dbReference type="InterPro" id="IPR002052">
    <property type="entry name" value="DNA_methylase_N6_adenine_CS"/>
</dbReference>
<gene>
    <name evidence="7" type="primary">vspIM</name>
    <name evidence="7" type="ORF">LASUN_04280</name>
</gene>
<dbReference type="InterPro" id="IPR011639">
    <property type="entry name" value="MethylTrfase_TaqI-like_dom"/>
</dbReference>
<dbReference type="GO" id="GO:0009007">
    <property type="term" value="F:site-specific DNA-methyltransferase (adenine-specific) activity"/>
    <property type="evidence" value="ECO:0007669"/>
    <property type="project" value="UniProtKB-EC"/>
</dbReference>
<proteinExistence type="predicted"/>
<evidence type="ECO:0000259" key="6">
    <source>
        <dbReference type="Pfam" id="PF07669"/>
    </source>
</evidence>
<dbReference type="PRINTS" id="PR00507">
    <property type="entry name" value="N12N6MTFRASE"/>
</dbReference>
<evidence type="ECO:0000256" key="5">
    <source>
        <dbReference type="ARBA" id="ARBA00047942"/>
    </source>
</evidence>
<evidence type="ECO:0000256" key="2">
    <source>
        <dbReference type="ARBA" id="ARBA00022603"/>
    </source>
</evidence>
<dbReference type="Pfam" id="PF07669">
    <property type="entry name" value="Eco57I"/>
    <property type="match status" value="1"/>
</dbReference>
<dbReference type="STRING" id="481719.LASUN_04280"/>
<dbReference type="GO" id="GO:0032259">
    <property type="term" value="P:methylation"/>
    <property type="evidence" value="ECO:0007669"/>
    <property type="project" value="UniProtKB-KW"/>
</dbReference>
<feature type="domain" description="Type II methyltransferase M.TaqI-like" evidence="6">
    <location>
        <begin position="123"/>
        <end position="222"/>
    </location>
</feature>
<keyword evidence="4" id="KW-0949">S-adenosyl-L-methionine</keyword>
<evidence type="ECO:0000256" key="1">
    <source>
        <dbReference type="ARBA" id="ARBA00011900"/>
    </source>
</evidence>
<dbReference type="PANTHER" id="PTHR33841:SF1">
    <property type="entry name" value="DNA METHYLTRANSFERASE A"/>
    <property type="match status" value="1"/>
</dbReference>
<evidence type="ECO:0000256" key="3">
    <source>
        <dbReference type="ARBA" id="ARBA00022679"/>
    </source>
</evidence>
<name>A0A1E7XHY8_9LACO</name>
<dbReference type="AlphaFoldDB" id="A0A1E7XHY8"/>
<comment type="caution">
    <text evidence="7">The sequence shown here is derived from an EMBL/GenBank/DDBJ whole genome shotgun (WGS) entry which is preliminary data.</text>
</comment>
<reference evidence="7 8" key="1">
    <citation type="submission" date="2016-09" db="EMBL/GenBank/DDBJ databases">
        <title>Genome Sequence of Lactobacillus sunkii Strain CG01.</title>
        <authorList>
            <person name="Poehlein A."/>
            <person name="Gabris C."/>
            <person name="Bengelsdorf F.R."/>
            <person name="Duerre P."/>
            <person name="Daniel R."/>
        </authorList>
    </citation>
    <scope>NUCLEOTIDE SEQUENCE [LARGE SCALE GENOMIC DNA]</scope>
    <source>
        <strain evidence="7 8">CG_D</strain>
    </source>
</reference>
<evidence type="ECO:0000313" key="7">
    <source>
        <dbReference type="EMBL" id="OFA12711.1"/>
    </source>
</evidence>
<keyword evidence="3 7" id="KW-0808">Transferase</keyword>
<dbReference type="EC" id="2.1.1.72" evidence="1"/>
<dbReference type="Gene3D" id="3.40.50.150">
    <property type="entry name" value="Vaccinia Virus protein VP39"/>
    <property type="match status" value="1"/>
</dbReference>
<sequence length="433" mass="50340">MGYIQMNLLETDDHLEDNIYDLIWNKKLSRIQIQKRLELINTKKEQTAAYYTDPEIVTDIIKELPSFSDKKQLTILEPSVGVGSFLWEISNRYSNFRLNFLLVDVNNQSLFALKELLKRFPIKNASFHFIHTNFLNLELPDIKVDLIIGNPPFGSIKKNDLSDKENYLSSNLATIFLERILHVSSYISLIMPKSVLSAPSFHAIRQYVEPFNIKSIIDFGENGFKGVKIETFNLMIDNTNRSTSKYIKVISLITKNSRIVGKNYIIDPKFPYWLPYRNSFFDSVANKLDFDAFYSFRDRQITKKITTSNNNGAIWVLRSRNFPDGENIKHIPGYDRFIDPKVAEKLKVYSYMNKDVYLMPNLSYKPRSTKLPVNTIVDGSLALLIPKNRKPTASQLSYYSSSEFRRFYKVARNFGTRSLNIDKYSVFFFGLLK</sequence>
<comment type="catalytic activity">
    <reaction evidence="5">
        <text>a 2'-deoxyadenosine in DNA + S-adenosyl-L-methionine = an N(6)-methyl-2'-deoxyadenosine in DNA + S-adenosyl-L-homocysteine + H(+)</text>
        <dbReference type="Rhea" id="RHEA:15197"/>
        <dbReference type="Rhea" id="RHEA-COMP:12418"/>
        <dbReference type="Rhea" id="RHEA-COMP:12419"/>
        <dbReference type="ChEBI" id="CHEBI:15378"/>
        <dbReference type="ChEBI" id="CHEBI:57856"/>
        <dbReference type="ChEBI" id="CHEBI:59789"/>
        <dbReference type="ChEBI" id="CHEBI:90615"/>
        <dbReference type="ChEBI" id="CHEBI:90616"/>
        <dbReference type="EC" id="2.1.1.72"/>
    </reaction>
</comment>
<dbReference type="SUPFAM" id="SSF53335">
    <property type="entry name" value="S-adenosyl-L-methionine-dependent methyltransferases"/>
    <property type="match status" value="1"/>
</dbReference>
<evidence type="ECO:0000313" key="8">
    <source>
        <dbReference type="Proteomes" id="UP000177010"/>
    </source>
</evidence>
<keyword evidence="2 7" id="KW-0489">Methyltransferase</keyword>